<dbReference type="PROSITE" id="PS51482">
    <property type="entry name" value="DEGV"/>
    <property type="match status" value="1"/>
</dbReference>
<name>A0A099W471_9LIST</name>
<reference evidence="3 6" key="1">
    <citation type="submission" date="2014-05" db="EMBL/GenBank/DDBJ databases">
        <title>Novel Listeriaceae from food processing environments.</title>
        <authorList>
            <person name="den Bakker H.C."/>
        </authorList>
    </citation>
    <scope>NUCLEOTIDE SEQUENCE [LARGE SCALE GENOMIC DNA]</scope>
    <source>
        <strain evidence="3 6">FSL A5-0281</strain>
    </source>
</reference>
<evidence type="ECO:0000313" key="4">
    <source>
        <dbReference type="EMBL" id="MBC1564294.1"/>
    </source>
</evidence>
<dbReference type="SUPFAM" id="SSF82549">
    <property type="entry name" value="DAK1/DegV-like"/>
    <property type="match status" value="1"/>
</dbReference>
<dbReference type="InterPro" id="IPR050270">
    <property type="entry name" value="DegV_domain_contain"/>
</dbReference>
<dbReference type="Proteomes" id="UP000029844">
    <property type="component" value="Unassembled WGS sequence"/>
</dbReference>
<dbReference type="Gene3D" id="3.30.1180.10">
    <property type="match status" value="1"/>
</dbReference>
<evidence type="ECO:0000313" key="3">
    <source>
        <dbReference type="EMBL" id="KGL40564.1"/>
    </source>
</evidence>
<evidence type="ECO:0000313" key="6">
    <source>
        <dbReference type="Proteomes" id="UP000029844"/>
    </source>
</evidence>
<dbReference type="EMBL" id="JAARRU010000001">
    <property type="protein sequence ID" value="MBC1564294.1"/>
    <property type="molecule type" value="Genomic_DNA"/>
</dbReference>
<dbReference type="EMBL" id="JNFA01000023">
    <property type="protein sequence ID" value="KGL40564.1"/>
    <property type="molecule type" value="Genomic_DNA"/>
</dbReference>
<gene>
    <name evidence="3" type="ORF">EP57_08390</name>
    <name evidence="4" type="ORF">HB907_02685</name>
    <name evidence="5" type="ORF">HCA55_00255</name>
</gene>
<dbReference type="InterPro" id="IPR003797">
    <property type="entry name" value="DegV"/>
</dbReference>
<comment type="caution">
    <text evidence="3">The sequence shown here is derived from an EMBL/GenBank/DDBJ whole genome shotgun (WGS) entry which is preliminary data.</text>
</comment>
<comment type="function">
    <text evidence="1">May bind long-chain fatty acids, such as palmitate, and may play a role in lipid transport or fatty acid metabolism.</text>
</comment>
<dbReference type="InterPro" id="IPR043168">
    <property type="entry name" value="DegV_C"/>
</dbReference>
<organism evidence="3 6">
    <name type="scientific">Listeria booriae</name>
    <dbReference type="NCBI Taxonomy" id="1552123"/>
    <lineage>
        <taxon>Bacteria</taxon>
        <taxon>Bacillati</taxon>
        <taxon>Bacillota</taxon>
        <taxon>Bacilli</taxon>
        <taxon>Bacillales</taxon>
        <taxon>Listeriaceae</taxon>
        <taxon>Listeria</taxon>
    </lineage>
</organism>
<dbReference type="eggNOG" id="COG1307">
    <property type="taxonomic scope" value="Bacteria"/>
</dbReference>
<accession>A0A099W471</accession>
<dbReference type="NCBIfam" id="TIGR00762">
    <property type="entry name" value="DegV"/>
    <property type="match status" value="1"/>
</dbReference>
<dbReference type="Proteomes" id="UP000586951">
    <property type="component" value="Unassembled WGS sequence"/>
</dbReference>
<dbReference type="PANTHER" id="PTHR33434">
    <property type="entry name" value="DEGV DOMAIN-CONTAINING PROTEIN DR_1986-RELATED"/>
    <property type="match status" value="1"/>
</dbReference>
<dbReference type="EMBL" id="JAARVD010000001">
    <property type="protein sequence ID" value="MBC1795128.1"/>
    <property type="molecule type" value="Genomic_DNA"/>
</dbReference>
<dbReference type="Gene3D" id="3.40.50.10170">
    <property type="match status" value="1"/>
</dbReference>
<evidence type="ECO:0000256" key="1">
    <source>
        <dbReference type="ARBA" id="ARBA00003238"/>
    </source>
</evidence>
<dbReference type="RefSeq" id="WP_036086176.1">
    <property type="nucleotide sequence ID" value="NZ_CBCSHQ010000012.1"/>
</dbReference>
<evidence type="ECO:0000313" key="5">
    <source>
        <dbReference type="EMBL" id="MBC1795128.1"/>
    </source>
</evidence>
<sequence length="278" mass="30245">MTKIKIVTDSTAGLTPEEVAQYNIHILPLTVEIDGETYDATTIEPEVFMSKMAASKQLPKSSQPAIGTIVNLYEELTADGSEVLSIHLTEKLSGTVLTAQQAADMVDGKVTVIDSDYIARALAFQVIEAAKMAEQGSHTVADILTKIASIRAKTKLYICVVTLENLIKGGRVGRMQGIIGSLLNIKLIAKLQDGALVEEAKIRSKKQTMNYLIDVLKAETKKVKEFNVVHANGLQMAEEIRAQAKEIFHLPEVKLLNADSVISTHAGNGAFAMIYYTE</sequence>
<dbReference type="GeneID" id="58717390"/>
<dbReference type="STRING" id="1552123.EP57_08390"/>
<dbReference type="AlphaFoldDB" id="A0A099W471"/>
<proteinExistence type="predicted"/>
<dbReference type="GO" id="GO:0008289">
    <property type="term" value="F:lipid binding"/>
    <property type="evidence" value="ECO:0007669"/>
    <property type="project" value="UniProtKB-KW"/>
</dbReference>
<reference evidence="7 8" key="2">
    <citation type="submission" date="2020-03" db="EMBL/GenBank/DDBJ databases">
        <title>Soil Listeria distribution.</title>
        <authorList>
            <person name="Liao J."/>
            <person name="Wiedmann M."/>
        </authorList>
    </citation>
    <scope>NUCLEOTIDE SEQUENCE [LARGE SCALE GENOMIC DNA]</scope>
    <source>
        <strain evidence="5 7">FSL L7-0990</strain>
        <strain evidence="4 8">FSL L7-1427</strain>
    </source>
</reference>
<keyword evidence="6" id="KW-1185">Reference proteome</keyword>
<evidence type="ECO:0000313" key="7">
    <source>
        <dbReference type="Proteomes" id="UP000548082"/>
    </source>
</evidence>
<dbReference type="OrthoDB" id="5429275at2"/>
<keyword evidence="2" id="KW-0446">Lipid-binding</keyword>
<evidence type="ECO:0000313" key="8">
    <source>
        <dbReference type="Proteomes" id="UP000586951"/>
    </source>
</evidence>
<dbReference type="Pfam" id="PF02645">
    <property type="entry name" value="DegV"/>
    <property type="match status" value="1"/>
</dbReference>
<protein>
    <submittedName>
        <fullName evidence="4">DegV family protein</fullName>
    </submittedName>
</protein>
<evidence type="ECO:0000256" key="2">
    <source>
        <dbReference type="ARBA" id="ARBA00023121"/>
    </source>
</evidence>
<dbReference type="Proteomes" id="UP000548082">
    <property type="component" value="Unassembled WGS sequence"/>
</dbReference>
<dbReference type="PANTHER" id="PTHR33434:SF8">
    <property type="entry name" value="DEGV DOMAIN-CONTAINING PROTEIN SPR1019"/>
    <property type="match status" value="1"/>
</dbReference>